<evidence type="ECO:0008006" key="4">
    <source>
        <dbReference type="Google" id="ProtNLM"/>
    </source>
</evidence>
<evidence type="ECO:0000313" key="2">
    <source>
        <dbReference type="EMBL" id="MET3730548.1"/>
    </source>
</evidence>
<dbReference type="Pfam" id="PF20130">
    <property type="entry name" value="DUF6520"/>
    <property type="match status" value="1"/>
</dbReference>
<dbReference type="Proteomes" id="UP001549146">
    <property type="component" value="Unassembled WGS sequence"/>
</dbReference>
<dbReference type="RefSeq" id="WP_354505594.1">
    <property type="nucleotide sequence ID" value="NZ_JBEPMO010000001.1"/>
</dbReference>
<reference evidence="2 3" key="1">
    <citation type="submission" date="2024-06" db="EMBL/GenBank/DDBJ databases">
        <title>Genomic Encyclopedia of Type Strains, Phase IV (KMG-IV): sequencing the most valuable type-strain genomes for metagenomic binning, comparative biology and taxonomic classification.</title>
        <authorList>
            <person name="Goeker M."/>
        </authorList>
    </citation>
    <scope>NUCLEOTIDE SEQUENCE [LARGE SCALE GENOMIC DNA]</scope>
    <source>
        <strain evidence="2 3">DSM 29388</strain>
    </source>
</reference>
<accession>A0ABV2LSY4</accession>
<feature type="signal peptide" evidence="1">
    <location>
        <begin position="1"/>
        <end position="24"/>
    </location>
</feature>
<evidence type="ECO:0000256" key="1">
    <source>
        <dbReference type="SAM" id="SignalP"/>
    </source>
</evidence>
<gene>
    <name evidence="2" type="ORF">ABID46_000100</name>
</gene>
<sequence>MKTKIFKSVMPLMAFLMAIGLAFATEYKDGTNKELATLYIYQNNQCREVTTDCNQLGSVACKIGGFDVYRDMGVTSCLNPLTHWVED</sequence>
<protein>
    <recommendedName>
        <fullName evidence="4">NVEALA protein</fullName>
    </recommendedName>
</protein>
<keyword evidence="1" id="KW-0732">Signal</keyword>
<comment type="caution">
    <text evidence="2">The sequence shown here is derived from an EMBL/GenBank/DDBJ whole genome shotgun (WGS) entry which is preliminary data.</text>
</comment>
<keyword evidence="3" id="KW-1185">Reference proteome</keyword>
<dbReference type="InterPro" id="IPR045391">
    <property type="entry name" value="DUF6520"/>
</dbReference>
<proteinExistence type="predicted"/>
<feature type="chain" id="PRO_5045414514" description="NVEALA protein" evidence="1">
    <location>
        <begin position="25"/>
        <end position="87"/>
    </location>
</feature>
<evidence type="ECO:0000313" key="3">
    <source>
        <dbReference type="Proteomes" id="UP001549146"/>
    </source>
</evidence>
<name>A0ABV2LSY4_9FLAO</name>
<organism evidence="2 3">
    <name type="scientific">Moheibacter stercoris</name>
    <dbReference type="NCBI Taxonomy" id="1628251"/>
    <lineage>
        <taxon>Bacteria</taxon>
        <taxon>Pseudomonadati</taxon>
        <taxon>Bacteroidota</taxon>
        <taxon>Flavobacteriia</taxon>
        <taxon>Flavobacteriales</taxon>
        <taxon>Weeksellaceae</taxon>
        <taxon>Moheibacter</taxon>
    </lineage>
</organism>
<dbReference type="EMBL" id="JBEPMO010000001">
    <property type="protein sequence ID" value="MET3730548.1"/>
    <property type="molecule type" value="Genomic_DNA"/>
</dbReference>